<dbReference type="Gene3D" id="2.10.50.10">
    <property type="entry name" value="Tumor Necrosis Factor Receptor, subunit A, domain 2"/>
    <property type="match status" value="3"/>
</dbReference>
<feature type="domain" description="Tyrosine-protein kinase ephrin type A/B receptor-like" evidence="4">
    <location>
        <begin position="875"/>
        <end position="907"/>
    </location>
</feature>
<feature type="transmembrane region" description="Helical" evidence="2">
    <location>
        <begin position="1040"/>
        <end position="1063"/>
    </location>
</feature>
<feature type="transmembrane region" description="Helical" evidence="2">
    <location>
        <begin position="1212"/>
        <end position="1230"/>
    </location>
</feature>
<comment type="caution">
    <text evidence="6">The sequence shown here is derived from an EMBL/GenBank/DDBJ whole genome shotgun (WGS) entry which is preliminary data.</text>
</comment>
<sequence length="1428" mass="162611">MKTISCFILIAFLFLIKSNDCSFEKSYGFYPHVKQDLNIALSNEQKTNRFPNPVVLYSTMNKITNENKYYVDTFRGPIFSFCKEGIAFNSRHGRVSMEIVDGNYSLLDAQDQLESMTTFIQKEERSQSPNYRSLRYSQVLKNVDLEFELVDGHLKSSFFLQKGQDLDSVKWKFETNFDLSISKQGSLEFRNSKKELILVEHSLIFIQQNEKLEGKFVLDHENKIVTFQITDPKFNPMLPLIVDPSYSTYVGTQNDDKNTRSVIDEDGNVYATGITYSDKFKTTDGVYFQDYQGSGDIFLIKLNSLGELVYSTYFGTTKTDLPTAITLDSSGLPIIAGTTVDYELNNLFPTSTDAYKKDCDGSNGGAFITKFNDDASSLVFSTFICSDQTPTIKSIKTDESDAIFITGNTEGVIPPTGETGPNFNCVYGNLLDAFVAKLSSDGTSLLNAICINGAADDTGMEMALSDTSIYITGYTESEDLPFTTGKYQEFKNESTDCFIAKLDRTDLSIMWVTYVGATKEDTCNSISLDTDEDIWVGGSSFSTDFPVTDNAYKKIINNEENGIFFKMYNNGTGLGYSSYLNGTDAIQIQHIVIDEDDLILLGGMGSLLWQDYEYDYDYGNDGFVVLFDSLGKTIKKSIKMTITSMLSLGNYQGTNWNWVGSGEVNTPFLKTTSNAFQQYEEYIDGWIITLEMYCKMGTYSDIEGCLGCPEGTYSDEELQDSCKECGMGEHNSYTGQTECVICEPGTYSDQVGLPDCLKCPEGTYNTNNGSKSSVDCSFCPIGTYNPETGASSEEEGCLPCPVGTYNPNQEGRSVADCKKCPEGSYNTHTGSNSSVDCLTCPSGKYSETGSSECEYCGPGTEPSDRQSECVECSPGTYSESDTQENCKSCKSGYFNNEAGQSSCKKCLFEDNCIGGNSCLEGRNNSNYCITCLDGWFMLNSECRECLPGYVVWLVVSLIFVLCLVIYFTRNLKYTDSFLEFTSNQIFGIIVTSLQLIGVVLSLDFPWPSLCRGFLRYFFSIFILDFWSMSSPDCKSSFTFYYKWLTMFLLFFILFFFSLIFYLVQNLRLETDHERRYNFQVKFKHYFLLLLKFIYIPFLKISFDTIDLTYYEVKDASLLDVDPSINASTRNYKNYLVGFIIGFILYVVGIPIVFGITILKAKQLLFAEDFNEKYGWIYMKYKENRYWFEMVEFFFKFLIVLSCVFFKPNSEFQAVYVFVIFFAFIALFCYLKPHEGYYTKYVTEDKTEIGLYTIVWSIASLGITSLDFLPFVILYPAGFVFAYLGIKENLTNYYNEETWEENYDEKKDDKDFDDNIEDKPKKVKKREDGNEDDDLELDEIQVDEDEEEINEIIDLDENLTEYEKNVELLRIRKEKNEEMSLLREELEKKENILKSQNETNFKLKNENNELKKENKKIKKSLNKEKGDSD</sequence>
<feature type="compositionally biased region" description="Basic and acidic residues" evidence="1">
    <location>
        <begin position="1400"/>
        <end position="1411"/>
    </location>
</feature>
<keyword evidence="2" id="KW-1133">Transmembrane helix</keyword>
<dbReference type="InterPro" id="IPR011641">
    <property type="entry name" value="Tyr-kin_ephrin_A/B_rcpt-like"/>
</dbReference>
<keyword evidence="2" id="KW-0812">Transmembrane</keyword>
<feature type="chain" id="PRO_5043563676" evidence="3">
    <location>
        <begin position="22"/>
        <end position="1428"/>
    </location>
</feature>
<feature type="transmembrane region" description="Helical" evidence="2">
    <location>
        <begin position="1250"/>
        <end position="1283"/>
    </location>
</feature>
<dbReference type="InterPro" id="IPR057708">
    <property type="entry name" value="DUF7948"/>
</dbReference>
<dbReference type="InterPro" id="IPR009030">
    <property type="entry name" value="Growth_fac_rcpt_cys_sf"/>
</dbReference>
<name>A0AAV8ABV4_9EUKA</name>
<evidence type="ECO:0000256" key="3">
    <source>
        <dbReference type="SAM" id="SignalP"/>
    </source>
</evidence>
<gene>
    <name evidence="6" type="ORF">M0812_03368</name>
</gene>
<accession>A0AAV8ABV4</accession>
<dbReference type="Pfam" id="PF07699">
    <property type="entry name" value="Ephrin_rec_like"/>
    <property type="match status" value="3"/>
</dbReference>
<dbReference type="Proteomes" id="UP001146793">
    <property type="component" value="Unassembled WGS sequence"/>
</dbReference>
<evidence type="ECO:0000256" key="2">
    <source>
        <dbReference type="SAM" id="Phobius"/>
    </source>
</evidence>
<feature type="region of interest" description="Disordered" evidence="1">
    <location>
        <begin position="1397"/>
        <end position="1428"/>
    </location>
</feature>
<evidence type="ECO:0000259" key="4">
    <source>
        <dbReference type="Pfam" id="PF07699"/>
    </source>
</evidence>
<dbReference type="CDD" id="cd00185">
    <property type="entry name" value="TNFRSF"/>
    <property type="match status" value="1"/>
</dbReference>
<evidence type="ECO:0000256" key="1">
    <source>
        <dbReference type="SAM" id="MobiDB-lite"/>
    </source>
</evidence>
<feature type="signal peptide" evidence="3">
    <location>
        <begin position="1"/>
        <end position="21"/>
    </location>
</feature>
<feature type="domain" description="Tyrosine-protein kinase ephrin type A/B receptor-like" evidence="4">
    <location>
        <begin position="732"/>
        <end position="776"/>
    </location>
</feature>
<dbReference type="SUPFAM" id="SSF57184">
    <property type="entry name" value="Growth factor receptor domain"/>
    <property type="match status" value="2"/>
</dbReference>
<dbReference type="EMBL" id="JANTQA010000008">
    <property type="protein sequence ID" value="KAJ3451617.1"/>
    <property type="molecule type" value="Genomic_DNA"/>
</dbReference>
<feature type="transmembrane region" description="Helical" evidence="2">
    <location>
        <begin position="949"/>
        <end position="968"/>
    </location>
</feature>
<feature type="domain" description="DUF7948" evidence="5">
    <location>
        <begin position="91"/>
        <end position="244"/>
    </location>
</feature>
<feature type="transmembrane region" description="Helical" evidence="2">
    <location>
        <begin position="980"/>
        <end position="1002"/>
    </location>
</feature>
<feature type="domain" description="Tyrosine-protein kinase ephrin type A/B receptor-like" evidence="4">
    <location>
        <begin position="792"/>
        <end position="837"/>
    </location>
</feature>
<keyword evidence="3" id="KW-0732">Signal</keyword>
<dbReference type="PANTHER" id="PTHR35580">
    <property type="entry name" value="CELL SURFACE GLYCOPROTEIN (S-LAYER PROTEIN)-LIKE PROTEIN"/>
    <property type="match status" value="1"/>
</dbReference>
<feature type="transmembrane region" description="Helical" evidence="2">
    <location>
        <begin position="1134"/>
        <end position="1158"/>
    </location>
</feature>
<dbReference type="Pfam" id="PF25778">
    <property type="entry name" value="DUF7948"/>
    <property type="match status" value="1"/>
</dbReference>
<feature type="transmembrane region" description="Helical" evidence="2">
    <location>
        <begin position="1084"/>
        <end position="1102"/>
    </location>
</feature>
<proteinExistence type="predicted"/>
<evidence type="ECO:0000313" key="6">
    <source>
        <dbReference type="EMBL" id="KAJ3451617.1"/>
    </source>
</evidence>
<reference evidence="6" key="1">
    <citation type="submission" date="2022-08" db="EMBL/GenBank/DDBJ databases">
        <title>Novel sulphate-reducing endosymbionts in the free-living metamonad Anaeramoeba.</title>
        <authorList>
            <person name="Jerlstrom-Hultqvist J."/>
            <person name="Cepicka I."/>
            <person name="Gallot-Lavallee L."/>
            <person name="Salas-Leiva D."/>
            <person name="Curtis B.A."/>
            <person name="Zahonova K."/>
            <person name="Pipaliya S."/>
            <person name="Dacks J."/>
            <person name="Roger A.J."/>
        </authorList>
    </citation>
    <scope>NUCLEOTIDE SEQUENCE</scope>
    <source>
        <strain evidence="6">Busselton2</strain>
    </source>
</reference>
<evidence type="ECO:0000259" key="5">
    <source>
        <dbReference type="Pfam" id="PF25778"/>
    </source>
</evidence>
<evidence type="ECO:0000313" key="7">
    <source>
        <dbReference type="Proteomes" id="UP001146793"/>
    </source>
</evidence>
<dbReference type="PANTHER" id="PTHR35580:SF1">
    <property type="entry name" value="PHYTASE-LIKE DOMAIN-CONTAINING PROTEIN"/>
    <property type="match status" value="1"/>
</dbReference>
<protein>
    <submittedName>
        <fullName evidence="6">Cell surface glycoprotein (S-layer protein)-like protein</fullName>
    </submittedName>
</protein>
<feature type="transmembrane region" description="Helical" evidence="2">
    <location>
        <begin position="1185"/>
        <end position="1206"/>
    </location>
</feature>
<organism evidence="6 7">
    <name type="scientific">Anaeramoeba flamelloides</name>
    <dbReference type="NCBI Taxonomy" id="1746091"/>
    <lineage>
        <taxon>Eukaryota</taxon>
        <taxon>Metamonada</taxon>
        <taxon>Anaeramoebidae</taxon>
        <taxon>Anaeramoeba</taxon>
    </lineage>
</organism>
<dbReference type="InterPro" id="IPR052918">
    <property type="entry name" value="Motility_Chemotaxis_Reg"/>
</dbReference>
<keyword evidence="2" id="KW-0472">Membrane</keyword>
<dbReference type="SMART" id="SM01411">
    <property type="entry name" value="Ephrin_rec_like"/>
    <property type="match status" value="5"/>
</dbReference>